<dbReference type="Proteomes" id="UP001204142">
    <property type="component" value="Unassembled WGS sequence"/>
</dbReference>
<gene>
    <name evidence="7" type="primary">sctE</name>
    <name evidence="7" type="ORF">NQT62_03640</name>
</gene>
<name>A0ABT1WDD6_9BURK</name>
<proteinExistence type="inferred from homology"/>
<evidence type="ECO:0000256" key="5">
    <source>
        <dbReference type="SAM" id="Phobius"/>
    </source>
</evidence>
<comment type="subcellular location">
    <subcellularLocation>
        <location evidence="1">Host membrane</location>
    </subcellularLocation>
</comment>
<evidence type="ECO:0000313" key="8">
    <source>
        <dbReference type="Proteomes" id="UP001204142"/>
    </source>
</evidence>
<reference evidence="7 8" key="1">
    <citation type="submission" date="2022-07" db="EMBL/GenBank/DDBJ databases">
        <authorList>
            <person name="Xamxidin M."/>
            <person name="Wu M."/>
        </authorList>
    </citation>
    <scope>NUCLEOTIDE SEQUENCE [LARGE SCALE GENOMIC DNA]</scope>
    <source>
        <strain evidence="7 8">NBRC 111650</strain>
    </source>
</reference>
<feature type="transmembrane region" description="Helical" evidence="5">
    <location>
        <begin position="122"/>
        <end position="139"/>
    </location>
</feature>
<evidence type="ECO:0000313" key="7">
    <source>
        <dbReference type="EMBL" id="MCQ8895533.1"/>
    </source>
</evidence>
<dbReference type="Pfam" id="PF04888">
    <property type="entry name" value="SseC"/>
    <property type="match status" value="1"/>
</dbReference>
<feature type="transmembrane region" description="Helical" evidence="5">
    <location>
        <begin position="167"/>
        <end position="186"/>
    </location>
</feature>
<comment type="caution">
    <text evidence="7">The sequence shown here is derived from an EMBL/GenBank/DDBJ whole genome shotgun (WGS) entry which is preliminary data.</text>
</comment>
<keyword evidence="8" id="KW-1185">Reference proteome</keyword>
<dbReference type="EMBL" id="JANIGO010000001">
    <property type="protein sequence ID" value="MCQ8895533.1"/>
    <property type="molecule type" value="Genomic_DNA"/>
</dbReference>
<evidence type="ECO:0000256" key="1">
    <source>
        <dbReference type="ARBA" id="ARBA00004551"/>
    </source>
</evidence>
<protein>
    <submittedName>
        <fullName evidence="7">Type III secretion system translocon subunit SctE</fullName>
    </submittedName>
</protein>
<keyword evidence="3" id="KW-0843">Virulence</keyword>
<evidence type="ECO:0000259" key="6">
    <source>
        <dbReference type="Pfam" id="PF04888"/>
    </source>
</evidence>
<keyword evidence="2" id="KW-1043">Host membrane</keyword>
<evidence type="ECO:0000256" key="2">
    <source>
        <dbReference type="ARBA" id="ARBA00022870"/>
    </source>
</evidence>
<feature type="domain" description="Translocator protein BipB-like C-terminal" evidence="6">
    <location>
        <begin position="69"/>
        <end position="339"/>
    </location>
</feature>
<organism evidence="7 8">
    <name type="scientific">Limnobacter humi</name>
    <dbReference type="NCBI Taxonomy" id="1778671"/>
    <lineage>
        <taxon>Bacteria</taxon>
        <taxon>Pseudomonadati</taxon>
        <taxon>Pseudomonadota</taxon>
        <taxon>Betaproteobacteria</taxon>
        <taxon>Burkholderiales</taxon>
        <taxon>Burkholderiaceae</taxon>
        <taxon>Limnobacter</taxon>
    </lineage>
</organism>
<comment type="similarity">
    <text evidence="4">Belongs to the SctE/SipB/YopB family.</text>
</comment>
<evidence type="ECO:0000256" key="4">
    <source>
        <dbReference type="ARBA" id="ARBA00035640"/>
    </source>
</evidence>
<keyword evidence="5" id="KW-0472">Membrane</keyword>
<accession>A0ABT1WDD6</accession>
<dbReference type="InterPro" id="IPR006972">
    <property type="entry name" value="BipB-like_C"/>
</dbReference>
<evidence type="ECO:0000256" key="3">
    <source>
        <dbReference type="ARBA" id="ARBA00023026"/>
    </source>
</evidence>
<keyword evidence="5" id="KW-0812">Transmembrane</keyword>
<feature type="transmembrane region" description="Helical" evidence="5">
    <location>
        <begin position="94"/>
        <end position="116"/>
    </location>
</feature>
<keyword evidence="5" id="KW-1133">Transmembrane helix</keyword>
<dbReference type="RefSeq" id="WP_256763212.1">
    <property type="nucleotide sequence ID" value="NZ_JANIGO010000001.1"/>
</dbReference>
<sequence length="345" mass="36379">MGQSGLITLSTTTGHSATLSVDQASMLMATGEFEDIRLDILTDESILILQHYVRNLIKTISKVLAQVDQIKADTLIKETEKQLDQMHKKKKGGLLGLLMKIFMAIGVALGFIGALVTCNPTAIVLLAVTIAVAMDMYISEACGKDPLMMQAINALMKSLIGAMGEKLGAAMGAVILVIILVLSVVICRSASAATNTASKVAEVAKDTAKVAAEAGGAAEAAASNLGNLAKLQSALGDKMKEITTAIAESCDKMCAAVKELLSGKSLPYFIDLLEYTCFAAKSGVDIAGSVNQIDIAKLMKIVEDLSAEADFVANLCEQIKNGLKREYERLGQIDSTLGQLNPIHA</sequence>